<protein>
    <submittedName>
        <fullName evidence="1">HAD-IA family hydrolase</fullName>
    </submittedName>
</protein>
<comment type="caution">
    <text evidence="1">The sequence shown here is derived from an EMBL/GenBank/DDBJ whole genome shotgun (WGS) entry which is preliminary data.</text>
</comment>
<evidence type="ECO:0000313" key="2">
    <source>
        <dbReference type="Proteomes" id="UP000649604"/>
    </source>
</evidence>
<dbReference type="InterPro" id="IPR023198">
    <property type="entry name" value="PGP-like_dom2"/>
</dbReference>
<dbReference type="EMBL" id="WJJP01000062">
    <property type="protein sequence ID" value="MBD3323368.1"/>
    <property type="molecule type" value="Genomic_DNA"/>
</dbReference>
<dbReference type="InterPro" id="IPR041492">
    <property type="entry name" value="HAD_2"/>
</dbReference>
<dbReference type="InterPro" id="IPR023214">
    <property type="entry name" value="HAD_sf"/>
</dbReference>
<dbReference type="SFLD" id="SFLDG01129">
    <property type="entry name" value="C1.5:_HAD__Beta-PGM__Phosphata"/>
    <property type="match status" value="1"/>
</dbReference>
<dbReference type="PANTHER" id="PTHR43434:SF1">
    <property type="entry name" value="PHOSPHOGLYCOLATE PHOSPHATASE"/>
    <property type="match status" value="1"/>
</dbReference>
<dbReference type="SUPFAM" id="SSF56784">
    <property type="entry name" value="HAD-like"/>
    <property type="match status" value="1"/>
</dbReference>
<accession>A0A9D5Q4K4</accession>
<reference evidence="1" key="1">
    <citation type="submission" date="2019-11" db="EMBL/GenBank/DDBJ databases">
        <title>Microbial mats filling the niche in hypersaline microbial mats.</title>
        <authorList>
            <person name="Wong H.L."/>
            <person name="Macleod F.I."/>
            <person name="White R.A. III"/>
            <person name="Burns B.P."/>
        </authorList>
    </citation>
    <scope>NUCLEOTIDE SEQUENCE</scope>
    <source>
        <strain evidence="1">Rbin_158</strain>
    </source>
</reference>
<organism evidence="1 2">
    <name type="scientific">candidate division KSB3 bacterium</name>
    <dbReference type="NCBI Taxonomy" id="2044937"/>
    <lineage>
        <taxon>Bacteria</taxon>
        <taxon>candidate division KSB3</taxon>
    </lineage>
</organism>
<dbReference type="SFLD" id="SFLDG01135">
    <property type="entry name" value="C1.5.6:_HAD__Beta-PGM__Phospha"/>
    <property type="match status" value="1"/>
</dbReference>
<dbReference type="SFLD" id="SFLDS00003">
    <property type="entry name" value="Haloacid_Dehalogenase"/>
    <property type="match status" value="1"/>
</dbReference>
<dbReference type="NCBIfam" id="TIGR01509">
    <property type="entry name" value="HAD-SF-IA-v3"/>
    <property type="match status" value="1"/>
</dbReference>
<dbReference type="InterPro" id="IPR036412">
    <property type="entry name" value="HAD-like_sf"/>
</dbReference>
<dbReference type="InterPro" id="IPR050155">
    <property type="entry name" value="HAD-like_hydrolase_sf"/>
</dbReference>
<dbReference type="GO" id="GO:0006281">
    <property type="term" value="P:DNA repair"/>
    <property type="evidence" value="ECO:0007669"/>
    <property type="project" value="TreeGrafter"/>
</dbReference>
<dbReference type="Proteomes" id="UP000649604">
    <property type="component" value="Unassembled WGS sequence"/>
</dbReference>
<dbReference type="Pfam" id="PF13419">
    <property type="entry name" value="HAD_2"/>
    <property type="match status" value="1"/>
</dbReference>
<dbReference type="GO" id="GO:0005829">
    <property type="term" value="C:cytosol"/>
    <property type="evidence" value="ECO:0007669"/>
    <property type="project" value="TreeGrafter"/>
</dbReference>
<dbReference type="PANTHER" id="PTHR43434">
    <property type="entry name" value="PHOSPHOGLYCOLATE PHOSPHATASE"/>
    <property type="match status" value="1"/>
</dbReference>
<dbReference type="GO" id="GO:0008967">
    <property type="term" value="F:phosphoglycolate phosphatase activity"/>
    <property type="evidence" value="ECO:0007669"/>
    <property type="project" value="TreeGrafter"/>
</dbReference>
<dbReference type="PRINTS" id="PR00413">
    <property type="entry name" value="HADHALOGNASE"/>
</dbReference>
<evidence type="ECO:0000313" key="1">
    <source>
        <dbReference type="EMBL" id="MBD3323368.1"/>
    </source>
</evidence>
<dbReference type="Gene3D" id="1.10.150.240">
    <property type="entry name" value="Putative phosphatase, domain 2"/>
    <property type="match status" value="1"/>
</dbReference>
<dbReference type="InterPro" id="IPR006439">
    <property type="entry name" value="HAD-SF_hydro_IA"/>
</dbReference>
<gene>
    <name evidence="1" type="ORF">GF339_02220</name>
</gene>
<dbReference type="AlphaFoldDB" id="A0A9D5Q4K4"/>
<keyword evidence="1" id="KW-0378">Hydrolase</keyword>
<dbReference type="NCBIfam" id="TIGR01549">
    <property type="entry name" value="HAD-SF-IA-v1"/>
    <property type="match status" value="1"/>
</dbReference>
<sequence>MKSYTHYLFDADGTLLDTAELIYQAFKYSCRKFMNKDLAFEAIKGTIGLPIRKMMDLHLEPMSDERYASLLPEHMQYQRAIRATYLKLFPGVAEGLTALKAQGKHLAVVSSRGQETLKLYLQETGIYDLFDAVISPECTTHHKPHPEPALTALDMLKGKPENALFIGDAEFDIECGTRAGMDTAFVLWSHNPPETLKIQPTLLLKTFGDLVGENATRGDSEEVKFG</sequence>
<proteinExistence type="predicted"/>
<name>A0A9D5Q4K4_9BACT</name>
<dbReference type="Gene3D" id="3.40.50.1000">
    <property type="entry name" value="HAD superfamily/HAD-like"/>
    <property type="match status" value="1"/>
</dbReference>